<evidence type="ECO:0000256" key="1">
    <source>
        <dbReference type="ARBA" id="ARBA00004123"/>
    </source>
</evidence>
<dbReference type="GO" id="GO:0034472">
    <property type="term" value="P:snRNA 3'-end processing"/>
    <property type="evidence" value="ECO:0007669"/>
    <property type="project" value="TreeGrafter"/>
</dbReference>
<comment type="caution">
    <text evidence="3">The sequence shown here is derived from an EMBL/GenBank/DDBJ whole genome shotgun (WGS) entry which is preliminary data.</text>
</comment>
<name>A0A834ZC63_TETSI</name>
<protein>
    <submittedName>
        <fullName evidence="3">Uncharacterized protein</fullName>
    </submittedName>
</protein>
<comment type="subcellular location">
    <subcellularLocation>
        <location evidence="1">Nucleus</location>
    </subcellularLocation>
</comment>
<organism evidence="3 4">
    <name type="scientific">Tetracentron sinense</name>
    <name type="common">Spur-leaf</name>
    <dbReference type="NCBI Taxonomy" id="13715"/>
    <lineage>
        <taxon>Eukaryota</taxon>
        <taxon>Viridiplantae</taxon>
        <taxon>Streptophyta</taxon>
        <taxon>Embryophyta</taxon>
        <taxon>Tracheophyta</taxon>
        <taxon>Spermatophyta</taxon>
        <taxon>Magnoliopsida</taxon>
        <taxon>Trochodendrales</taxon>
        <taxon>Trochodendraceae</taxon>
        <taxon>Tetracentron</taxon>
    </lineage>
</organism>
<dbReference type="OMA" id="FPGFANT"/>
<dbReference type="PANTHER" id="PTHR46094">
    <property type="entry name" value="INTEGRATOR COMPLEX SUBUNIT 9"/>
    <property type="match status" value="1"/>
</dbReference>
<dbReference type="InterPro" id="IPR027074">
    <property type="entry name" value="Integrator_9su"/>
</dbReference>
<keyword evidence="4" id="KW-1185">Reference proteome</keyword>
<evidence type="ECO:0000313" key="3">
    <source>
        <dbReference type="EMBL" id="KAF8403601.1"/>
    </source>
</evidence>
<dbReference type="OrthoDB" id="5600060at2759"/>
<dbReference type="SUPFAM" id="SSF56281">
    <property type="entry name" value="Metallo-hydrolase/oxidoreductase"/>
    <property type="match status" value="1"/>
</dbReference>
<dbReference type="GO" id="GO:0032039">
    <property type="term" value="C:integrator complex"/>
    <property type="evidence" value="ECO:0007669"/>
    <property type="project" value="InterPro"/>
</dbReference>
<accession>A0A834ZC63</accession>
<keyword evidence="2" id="KW-0539">Nucleus</keyword>
<dbReference type="PANTHER" id="PTHR46094:SF1">
    <property type="entry name" value="INTEGRATOR COMPLEX SUBUNIT 9"/>
    <property type="match status" value="1"/>
</dbReference>
<evidence type="ECO:0000256" key="2">
    <source>
        <dbReference type="ARBA" id="ARBA00023242"/>
    </source>
</evidence>
<dbReference type="EMBL" id="JABCRI010000007">
    <property type="protein sequence ID" value="KAF8403601.1"/>
    <property type="molecule type" value="Genomic_DNA"/>
</dbReference>
<dbReference type="InterPro" id="IPR036866">
    <property type="entry name" value="RibonucZ/Hydroxyglut_hydro"/>
</dbReference>
<dbReference type="AlphaFoldDB" id="A0A834ZC63"/>
<sequence>MEAQGILWVGPEIFSEIVEGYANDRDLDNSIPMYNQMRTCLSKGGGFHFPPCYILNVCGFQILLDCPIDLSALTIFSPIPTDSYRTLDVELSDCSPQKPSIPDLGDQNRRKIEKSLEANDLICAEPWYKTVNSLHLWDASFIDIVLISSPMGMLGLPFLTRNKDFSAMIYVTDATARIGQLMMEDLVSMHMEFRQFYGPGEPSFPQWMKWEKLELLPLALREIALGRDASELSSWLPLYR</sequence>
<dbReference type="Gene3D" id="3.60.15.10">
    <property type="entry name" value="Ribonuclease Z/Hydroxyacylglutathione hydrolase-like"/>
    <property type="match status" value="1"/>
</dbReference>
<gene>
    <name evidence="3" type="ORF">HHK36_011705</name>
</gene>
<evidence type="ECO:0000313" key="4">
    <source>
        <dbReference type="Proteomes" id="UP000655225"/>
    </source>
</evidence>
<reference evidence="3 4" key="1">
    <citation type="submission" date="2020-04" db="EMBL/GenBank/DDBJ databases">
        <title>Plant Genome Project.</title>
        <authorList>
            <person name="Zhang R.-G."/>
        </authorList>
    </citation>
    <scope>NUCLEOTIDE SEQUENCE [LARGE SCALE GENOMIC DNA]</scope>
    <source>
        <strain evidence="3">YNK0</strain>
        <tissue evidence="3">Leaf</tissue>
    </source>
</reference>
<proteinExistence type="predicted"/>
<dbReference type="Proteomes" id="UP000655225">
    <property type="component" value="Unassembled WGS sequence"/>
</dbReference>